<organism evidence="1 2">
    <name type="scientific">Pontibacter ruber</name>
    <dbReference type="NCBI Taxonomy" id="1343895"/>
    <lineage>
        <taxon>Bacteria</taxon>
        <taxon>Pseudomonadati</taxon>
        <taxon>Bacteroidota</taxon>
        <taxon>Cytophagia</taxon>
        <taxon>Cytophagales</taxon>
        <taxon>Hymenobacteraceae</taxon>
        <taxon>Pontibacter</taxon>
    </lineage>
</organism>
<keyword evidence="2" id="KW-1185">Reference proteome</keyword>
<proteinExistence type="predicted"/>
<dbReference type="RefSeq" id="WP_250431627.1">
    <property type="nucleotide sequence ID" value="NZ_JALPRR010000004.1"/>
</dbReference>
<comment type="caution">
    <text evidence="1">The sequence shown here is derived from an EMBL/GenBank/DDBJ whole genome shotgun (WGS) entry which is preliminary data.</text>
</comment>
<dbReference type="Proteomes" id="UP001597374">
    <property type="component" value="Unassembled WGS sequence"/>
</dbReference>
<dbReference type="PROSITE" id="PS51257">
    <property type="entry name" value="PROKAR_LIPOPROTEIN"/>
    <property type="match status" value="1"/>
</dbReference>
<name>A0ABW5D2I9_9BACT</name>
<accession>A0ABW5D2I9</accession>
<sequence>MLILRVILLVLVSGWLCSCRSESSQQEEVQQRKSSAEPPAEILQDTSEFKAAFKEFFAALQASDTSRLDQFIHPKYGLWIIEQPGALPRMTHVTDISSFRREYQDRSFFTVKDEVTACDLKEEVWPTFDCADVDYEAGKSGYSKDGCFLWQPGKFQKSGYWDYASLSATEIQRIKATLPLLKRSVLHTATSFEFHFGYIDGQWRLLFTKLIYPCSA</sequence>
<gene>
    <name evidence="1" type="ORF">ACFSKP_19135</name>
</gene>
<evidence type="ECO:0000313" key="2">
    <source>
        <dbReference type="Proteomes" id="UP001597374"/>
    </source>
</evidence>
<protein>
    <submittedName>
        <fullName evidence="1">Uncharacterized protein</fullName>
    </submittedName>
</protein>
<evidence type="ECO:0000313" key="1">
    <source>
        <dbReference type="EMBL" id="MFD2248389.1"/>
    </source>
</evidence>
<dbReference type="EMBL" id="JBHUIM010000003">
    <property type="protein sequence ID" value="MFD2248389.1"/>
    <property type="molecule type" value="Genomic_DNA"/>
</dbReference>
<reference evidence="2" key="1">
    <citation type="journal article" date="2019" name="Int. J. Syst. Evol. Microbiol.">
        <title>The Global Catalogue of Microorganisms (GCM) 10K type strain sequencing project: providing services to taxonomists for standard genome sequencing and annotation.</title>
        <authorList>
            <consortium name="The Broad Institute Genomics Platform"/>
            <consortium name="The Broad Institute Genome Sequencing Center for Infectious Disease"/>
            <person name="Wu L."/>
            <person name="Ma J."/>
        </authorList>
    </citation>
    <scope>NUCLEOTIDE SEQUENCE [LARGE SCALE GENOMIC DNA]</scope>
    <source>
        <strain evidence="2">CGMCC 4.1782</strain>
    </source>
</reference>